<dbReference type="Proteomes" id="UP000754226">
    <property type="component" value="Unassembled WGS sequence"/>
</dbReference>
<feature type="region of interest" description="Disordered" evidence="5">
    <location>
        <begin position="97"/>
        <end position="120"/>
    </location>
</feature>
<evidence type="ECO:0000256" key="6">
    <source>
        <dbReference type="SAM" id="Phobius"/>
    </source>
</evidence>
<evidence type="ECO:0000313" key="9">
    <source>
        <dbReference type="Proteomes" id="UP000754226"/>
    </source>
</evidence>
<evidence type="ECO:0000256" key="5">
    <source>
        <dbReference type="SAM" id="MobiDB-lite"/>
    </source>
</evidence>
<evidence type="ECO:0000259" key="7">
    <source>
        <dbReference type="Pfam" id="PF06305"/>
    </source>
</evidence>
<dbReference type="AlphaFoldDB" id="A0A943ELY7"/>
<evidence type="ECO:0000256" key="2">
    <source>
        <dbReference type="ARBA" id="ARBA00022692"/>
    </source>
</evidence>
<sequence length="120" mass="13383">MFYMIIMGILSLCVAIFAVQNAVSVEVSFLFWHFSMSLALIIIGSLLIGLVLSGLIALKVKAGHFMKERRLKGQIKALEEENAENRRKMGTVPHFKARPKVSDAPQKDTDPIIKPFEPGK</sequence>
<dbReference type="EMBL" id="JAGZCZ010000012">
    <property type="protein sequence ID" value="MBS5520379.1"/>
    <property type="molecule type" value="Genomic_DNA"/>
</dbReference>
<feature type="transmembrane region" description="Helical" evidence="6">
    <location>
        <begin position="34"/>
        <end position="60"/>
    </location>
</feature>
<dbReference type="GO" id="GO:0005886">
    <property type="term" value="C:plasma membrane"/>
    <property type="evidence" value="ECO:0007669"/>
    <property type="project" value="InterPro"/>
</dbReference>
<name>A0A943ELY7_9FIRM</name>
<dbReference type="InterPro" id="IPR010445">
    <property type="entry name" value="LapA_dom"/>
</dbReference>
<accession>A0A943ELY7</accession>
<dbReference type="PANTHER" id="PTHR41335">
    <property type="entry name" value="MEMBRANE PROTEIN-RELATED"/>
    <property type="match status" value="1"/>
</dbReference>
<keyword evidence="1" id="KW-1003">Cell membrane</keyword>
<evidence type="ECO:0000313" key="8">
    <source>
        <dbReference type="EMBL" id="MBS5520379.1"/>
    </source>
</evidence>
<dbReference type="Pfam" id="PF06305">
    <property type="entry name" value="LapA_dom"/>
    <property type="match status" value="1"/>
</dbReference>
<proteinExistence type="predicted"/>
<organism evidence="8 9">
    <name type="scientific">Acidaminococcus intestini</name>
    <dbReference type="NCBI Taxonomy" id="187327"/>
    <lineage>
        <taxon>Bacteria</taxon>
        <taxon>Bacillati</taxon>
        <taxon>Bacillota</taxon>
        <taxon>Negativicutes</taxon>
        <taxon>Acidaminococcales</taxon>
        <taxon>Acidaminococcaceae</taxon>
        <taxon>Acidaminococcus</taxon>
    </lineage>
</organism>
<keyword evidence="3 6" id="KW-1133">Transmembrane helix</keyword>
<dbReference type="PANTHER" id="PTHR41335:SF1">
    <property type="entry name" value="MEMBRANE PROTEIN"/>
    <property type="match status" value="1"/>
</dbReference>
<keyword evidence="4 6" id="KW-0472">Membrane</keyword>
<gene>
    <name evidence="8" type="ORF">KHX13_08735</name>
</gene>
<feature type="domain" description="Lipopolysaccharide assembly protein A" evidence="7">
    <location>
        <begin position="20"/>
        <end position="82"/>
    </location>
</feature>
<protein>
    <submittedName>
        <fullName evidence="8">LapA family protein</fullName>
    </submittedName>
</protein>
<feature type="compositionally biased region" description="Basic and acidic residues" evidence="5">
    <location>
        <begin position="105"/>
        <end position="120"/>
    </location>
</feature>
<evidence type="ECO:0000256" key="4">
    <source>
        <dbReference type="ARBA" id="ARBA00023136"/>
    </source>
</evidence>
<evidence type="ECO:0000256" key="1">
    <source>
        <dbReference type="ARBA" id="ARBA00022475"/>
    </source>
</evidence>
<reference evidence="8" key="1">
    <citation type="submission" date="2021-02" db="EMBL/GenBank/DDBJ databases">
        <title>Infant gut strain persistence is associated with maternal origin, phylogeny, and functional potential including surface adhesion and iron acquisition.</title>
        <authorList>
            <person name="Lou Y.C."/>
        </authorList>
    </citation>
    <scope>NUCLEOTIDE SEQUENCE</scope>
    <source>
        <strain evidence="8">L3_106_000M1_dasL3_106_000M1_concoct_15</strain>
    </source>
</reference>
<comment type="caution">
    <text evidence="8">The sequence shown here is derived from an EMBL/GenBank/DDBJ whole genome shotgun (WGS) entry which is preliminary data.</text>
</comment>
<keyword evidence="2 6" id="KW-0812">Transmembrane</keyword>
<evidence type="ECO:0000256" key="3">
    <source>
        <dbReference type="ARBA" id="ARBA00022989"/>
    </source>
</evidence>